<organism evidence="8">
    <name type="scientific">Caenorhabditis brenneri</name>
    <name type="common">Nematode worm</name>
    <dbReference type="NCBI Taxonomy" id="135651"/>
    <lineage>
        <taxon>Eukaryota</taxon>
        <taxon>Metazoa</taxon>
        <taxon>Ecdysozoa</taxon>
        <taxon>Nematoda</taxon>
        <taxon>Chromadorea</taxon>
        <taxon>Rhabditida</taxon>
        <taxon>Rhabditina</taxon>
        <taxon>Rhabditomorpha</taxon>
        <taxon>Rhabditoidea</taxon>
        <taxon>Rhabditidae</taxon>
        <taxon>Peloderinae</taxon>
        <taxon>Caenorhabditis</taxon>
    </lineage>
</organism>
<evidence type="ECO:0000313" key="8">
    <source>
        <dbReference type="Proteomes" id="UP000008068"/>
    </source>
</evidence>
<keyword evidence="2 4" id="KW-0863">Zinc-finger</keyword>
<dbReference type="OrthoDB" id="5828209at2759"/>
<dbReference type="PROSITE" id="PS50089">
    <property type="entry name" value="ZF_RING_2"/>
    <property type="match status" value="1"/>
</dbReference>
<dbReference type="InterPro" id="IPR017907">
    <property type="entry name" value="Znf_RING_CS"/>
</dbReference>
<evidence type="ECO:0000259" key="6">
    <source>
        <dbReference type="PROSITE" id="PS50089"/>
    </source>
</evidence>
<dbReference type="HOGENOM" id="CLU_041835_0_0_1"/>
<dbReference type="STRING" id="135651.G0N3R9"/>
<dbReference type="GO" id="GO:0008270">
    <property type="term" value="F:zinc ion binding"/>
    <property type="evidence" value="ECO:0007669"/>
    <property type="project" value="UniProtKB-KW"/>
</dbReference>
<dbReference type="InterPro" id="IPR013087">
    <property type="entry name" value="Znf_C2H2_type"/>
</dbReference>
<dbReference type="CDD" id="cd23124">
    <property type="entry name" value="mRING-HC-C3HC3D_arc-1-like"/>
    <property type="match status" value="1"/>
</dbReference>
<accession>G0N3R9</accession>
<feature type="region of interest" description="Disordered" evidence="5">
    <location>
        <begin position="408"/>
        <end position="446"/>
    </location>
</feature>
<dbReference type="PANTHER" id="PTHR47156:SF10">
    <property type="entry name" value="E3 UBIQUITIN-PROTEIN LIGASE TRIM-21-RELATED"/>
    <property type="match status" value="1"/>
</dbReference>
<evidence type="ECO:0000256" key="5">
    <source>
        <dbReference type="SAM" id="MobiDB-lite"/>
    </source>
</evidence>
<proteinExistence type="predicted"/>
<feature type="domain" description="RING-type" evidence="6">
    <location>
        <begin position="131"/>
        <end position="181"/>
    </location>
</feature>
<gene>
    <name evidence="7" type="ORF">CAEBREN_06582</name>
</gene>
<reference evidence="8" key="1">
    <citation type="submission" date="2011-07" db="EMBL/GenBank/DDBJ databases">
        <authorList>
            <consortium name="Caenorhabditis brenneri Sequencing and Analysis Consortium"/>
            <person name="Wilson R.K."/>
        </authorList>
    </citation>
    <scope>NUCLEOTIDE SEQUENCE [LARGE SCALE GENOMIC DNA]</scope>
    <source>
        <strain evidence="8">PB2801</strain>
    </source>
</reference>
<dbReference type="InterPro" id="IPR052667">
    <property type="entry name" value="E3_ubiquitin-ligase_RING"/>
</dbReference>
<dbReference type="Pfam" id="PF14634">
    <property type="entry name" value="zf-RING_5"/>
    <property type="match status" value="1"/>
</dbReference>
<dbReference type="InterPro" id="IPR013083">
    <property type="entry name" value="Znf_RING/FYVE/PHD"/>
</dbReference>
<keyword evidence="3" id="KW-0862">Zinc</keyword>
<dbReference type="EMBL" id="GL379835">
    <property type="protein sequence ID" value="EGT51799.1"/>
    <property type="molecule type" value="Genomic_DNA"/>
</dbReference>
<evidence type="ECO:0000256" key="2">
    <source>
        <dbReference type="ARBA" id="ARBA00022771"/>
    </source>
</evidence>
<dbReference type="PROSITE" id="PS00518">
    <property type="entry name" value="ZF_RING_1"/>
    <property type="match status" value="1"/>
</dbReference>
<dbReference type="eggNOG" id="KOG4185">
    <property type="taxonomic scope" value="Eukaryota"/>
</dbReference>
<protein>
    <recommendedName>
        <fullName evidence="6">RING-type domain-containing protein</fullName>
    </recommendedName>
</protein>
<dbReference type="InterPro" id="IPR001841">
    <property type="entry name" value="Znf_RING"/>
</dbReference>
<evidence type="ECO:0000256" key="4">
    <source>
        <dbReference type="PROSITE-ProRule" id="PRU00175"/>
    </source>
</evidence>
<dbReference type="Gene3D" id="3.30.40.10">
    <property type="entry name" value="Zinc/RING finger domain, C3HC4 (zinc finger)"/>
    <property type="match status" value="1"/>
</dbReference>
<evidence type="ECO:0000313" key="7">
    <source>
        <dbReference type="EMBL" id="EGT51799.1"/>
    </source>
</evidence>
<name>G0N3R9_CAEBE</name>
<feature type="compositionally biased region" description="Pro residues" evidence="5">
    <location>
        <begin position="414"/>
        <end position="434"/>
    </location>
</feature>
<keyword evidence="8" id="KW-1185">Reference proteome</keyword>
<keyword evidence="1" id="KW-0479">Metal-binding</keyword>
<evidence type="ECO:0000256" key="3">
    <source>
        <dbReference type="ARBA" id="ARBA00022833"/>
    </source>
</evidence>
<evidence type="ECO:0000256" key="1">
    <source>
        <dbReference type="ARBA" id="ARBA00022723"/>
    </source>
</evidence>
<dbReference type="AlphaFoldDB" id="G0N3R9"/>
<dbReference type="SMART" id="SM00184">
    <property type="entry name" value="RING"/>
    <property type="match status" value="1"/>
</dbReference>
<dbReference type="Proteomes" id="UP000008068">
    <property type="component" value="Unassembled WGS sequence"/>
</dbReference>
<dbReference type="PROSITE" id="PS00028">
    <property type="entry name" value="ZINC_FINGER_C2H2_1"/>
    <property type="match status" value="1"/>
</dbReference>
<sequence>MPPSYKIRKFMKFKKNTPATQTINVDWIRHSLGALMSHNLPEGWFNVDEETDNSSGNQRITISYEPNGRLYDEGLRILLTDNLNEAPTRIFQVEVVEEEEKDGARPSGLWGDLPFTHASSLSHSKQASIECQICGEHYSDTISSRIPRILTECGHTLCHSCAETIQKMSPDQISIKCPIDRIVTKVKVEKLHKNFALIDLIRDRSDEEKLAEKMGAVGIYVDPILPCYENPRHEATRYCPSCPADYCDRKCYKKHHKHHDMVTPAEKIDVNHIKLTGLLRSLRFTEIMVSEALKEADRCIKSTSKTGTDYRKMVSLIHEHFNRNKDEAIQNLDSYVEHKREGMELDKKHIEYDMGLIKETKKEIEKVLKRKDLLFAQEIIDKGEAVRSLEDRKEANLVQLSLPSLEEIIGSSKPPIPSHRTPTPPKVPPPPPPRSFRASPILSTFS</sequence>
<dbReference type="InParanoid" id="G0N3R9"/>
<dbReference type="PANTHER" id="PTHR47156">
    <property type="entry name" value="PROTEIN CBG20824"/>
    <property type="match status" value="1"/>
</dbReference>
<dbReference type="SUPFAM" id="SSF57850">
    <property type="entry name" value="RING/U-box"/>
    <property type="match status" value="1"/>
</dbReference>